<organism evidence="6 7">
    <name type="scientific">Streptococcus loxodontisalivarius</name>
    <dbReference type="NCBI Taxonomy" id="1349415"/>
    <lineage>
        <taxon>Bacteria</taxon>
        <taxon>Bacillati</taxon>
        <taxon>Bacillota</taxon>
        <taxon>Bacilli</taxon>
        <taxon>Lactobacillales</taxon>
        <taxon>Streptococcaceae</taxon>
        <taxon>Streptococcus</taxon>
    </lineage>
</organism>
<gene>
    <name evidence="6" type="ORF">JOC28_000978</name>
</gene>
<dbReference type="Gene3D" id="3.90.1590.10">
    <property type="entry name" value="glutathione-dependent formaldehyde- activating enzyme (gfa)"/>
    <property type="match status" value="1"/>
</dbReference>
<evidence type="ECO:0000259" key="5">
    <source>
        <dbReference type="PROSITE" id="PS51891"/>
    </source>
</evidence>
<evidence type="ECO:0000256" key="1">
    <source>
        <dbReference type="ARBA" id="ARBA00005495"/>
    </source>
</evidence>
<proteinExistence type="inferred from homology"/>
<dbReference type="SUPFAM" id="SSF51316">
    <property type="entry name" value="Mss4-like"/>
    <property type="match status" value="1"/>
</dbReference>
<keyword evidence="2" id="KW-0479">Metal-binding</keyword>
<reference evidence="6 7" key="1">
    <citation type="submission" date="2021-01" db="EMBL/GenBank/DDBJ databases">
        <title>Genomic Encyclopedia of Type Strains, Phase IV (KMG-IV): sequencing the most valuable type-strain genomes for metagenomic binning, comparative biology and taxonomic classification.</title>
        <authorList>
            <person name="Goeker M."/>
        </authorList>
    </citation>
    <scope>NUCLEOTIDE SEQUENCE [LARGE SCALE GENOMIC DNA]</scope>
    <source>
        <strain evidence="6 7">DSM 27382</strain>
    </source>
</reference>
<dbReference type="EMBL" id="JAFBEH010000017">
    <property type="protein sequence ID" value="MBM7642681.1"/>
    <property type="molecule type" value="Genomic_DNA"/>
</dbReference>
<dbReference type="PROSITE" id="PS51891">
    <property type="entry name" value="CENP_V_GFA"/>
    <property type="match status" value="1"/>
</dbReference>
<accession>A0ABS2PS30</accession>
<keyword evidence="3" id="KW-0862">Zinc</keyword>
<dbReference type="Proteomes" id="UP000697472">
    <property type="component" value="Unassembled WGS sequence"/>
</dbReference>
<protein>
    <recommendedName>
        <fullName evidence="5">CENP-V/GFA domain-containing protein</fullName>
    </recommendedName>
</protein>
<evidence type="ECO:0000313" key="7">
    <source>
        <dbReference type="Proteomes" id="UP000697472"/>
    </source>
</evidence>
<evidence type="ECO:0000256" key="2">
    <source>
        <dbReference type="ARBA" id="ARBA00022723"/>
    </source>
</evidence>
<evidence type="ECO:0000256" key="4">
    <source>
        <dbReference type="ARBA" id="ARBA00023239"/>
    </source>
</evidence>
<dbReference type="InterPro" id="IPR006913">
    <property type="entry name" value="CENP-V/GFA"/>
</dbReference>
<evidence type="ECO:0000313" key="6">
    <source>
        <dbReference type="EMBL" id="MBM7642681.1"/>
    </source>
</evidence>
<dbReference type="RefSeq" id="WP_205009522.1">
    <property type="nucleotide sequence ID" value="NZ_JAFBEH010000017.1"/>
</dbReference>
<dbReference type="InterPro" id="IPR011057">
    <property type="entry name" value="Mss4-like_sf"/>
</dbReference>
<sequence length="123" mass="13806">MITGSCLCKGVTYEVTRLNGPIVFCHCSFCRKATSSAFSTNSLIDKEAFQLLSGKDLLATYESSPGKVRTYCRNCHSQIFHEKDDQAGLLTLKLGTIDSCDQDLSVMERKHIHQTENLPWLEE</sequence>
<comment type="similarity">
    <text evidence="1">Belongs to the Gfa family.</text>
</comment>
<dbReference type="Pfam" id="PF04828">
    <property type="entry name" value="GFA"/>
    <property type="match status" value="1"/>
</dbReference>
<dbReference type="PANTHER" id="PTHR33337">
    <property type="entry name" value="GFA DOMAIN-CONTAINING PROTEIN"/>
    <property type="match status" value="1"/>
</dbReference>
<comment type="caution">
    <text evidence="6">The sequence shown here is derived from an EMBL/GenBank/DDBJ whole genome shotgun (WGS) entry which is preliminary data.</text>
</comment>
<evidence type="ECO:0000256" key="3">
    <source>
        <dbReference type="ARBA" id="ARBA00022833"/>
    </source>
</evidence>
<name>A0ABS2PS30_9STRE</name>
<keyword evidence="7" id="KW-1185">Reference proteome</keyword>
<keyword evidence="4" id="KW-0456">Lyase</keyword>
<feature type="domain" description="CENP-V/GFA" evidence="5">
    <location>
        <begin position="2"/>
        <end position="121"/>
    </location>
</feature>
<dbReference type="PANTHER" id="PTHR33337:SF40">
    <property type="entry name" value="CENP-V_GFA DOMAIN-CONTAINING PROTEIN-RELATED"/>
    <property type="match status" value="1"/>
</dbReference>